<dbReference type="EMBL" id="CP000353">
    <property type="protein sequence ID" value="ABF12598.1"/>
    <property type="molecule type" value="Genomic_DNA"/>
</dbReference>
<evidence type="ECO:0000313" key="2">
    <source>
        <dbReference type="Proteomes" id="UP000002429"/>
    </source>
</evidence>
<organism evidence="1 2">
    <name type="scientific">Cupriavidus metallidurans (strain ATCC 43123 / DSM 2839 / NBRC 102507 / CH34)</name>
    <name type="common">Ralstonia metallidurans</name>
    <dbReference type="NCBI Taxonomy" id="266264"/>
    <lineage>
        <taxon>Bacteria</taxon>
        <taxon>Pseudomonadati</taxon>
        <taxon>Pseudomonadota</taxon>
        <taxon>Betaproteobacteria</taxon>
        <taxon>Burkholderiales</taxon>
        <taxon>Burkholderiaceae</taxon>
        <taxon>Cupriavidus</taxon>
    </lineage>
</organism>
<gene>
    <name evidence="1" type="ordered locus">Rmet_5739</name>
</gene>
<dbReference type="AlphaFoldDB" id="Q1LB78"/>
<evidence type="ECO:0000313" key="1">
    <source>
        <dbReference type="EMBL" id="ABF12598.1"/>
    </source>
</evidence>
<proteinExistence type="predicted"/>
<protein>
    <recommendedName>
        <fullName evidence="3">MarR family transcriptional regulator</fullName>
    </recommendedName>
</protein>
<reference evidence="2" key="1">
    <citation type="journal article" date="2010" name="PLoS ONE">
        <title>The complete genome sequence of Cupriavidus metallidurans strain CH34, a master survivalist in harsh and anthropogenic environments.</title>
        <authorList>
            <person name="Janssen P.J."/>
            <person name="Van Houdt R."/>
            <person name="Moors H."/>
            <person name="Monsieurs P."/>
            <person name="Morin N."/>
            <person name="Michaux A."/>
            <person name="Benotmane M.A."/>
            <person name="Leys N."/>
            <person name="Vallaeys T."/>
            <person name="Lapidus A."/>
            <person name="Monchy S."/>
            <person name="Medigue C."/>
            <person name="Taghavi S."/>
            <person name="McCorkle S."/>
            <person name="Dunn J."/>
            <person name="van der Lelie D."/>
            <person name="Mergeay M."/>
        </authorList>
    </citation>
    <scope>NUCLEOTIDE SEQUENCE [LARGE SCALE GENOMIC DNA]</scope>
    <source>
        <strain evidence="2">ATCC 43123 / DSM 2839 / NBRC 102507 / CH34</strain>
    </source>
</reference>
<dbReference type="Proteomes" id="UP000002429">
    <property type="component" value="Plasmid megaplasmid"/>
</dbReference>
<evidence type="ECO:0008006" key="3">
    <source>
        <dbReference type="Google" id="ProtNLM"/>
    </source>
</evidence>
<name>Q1LB78_CUPMC</name>
<keyword evidence="2" id="KW-1185">Reference proteome</keyword>
<geneLocation type="plasmid" evidence="1 2">
    <name>megaplasmid</name>
</geneLocation>
<dbReference type="KEGG" id="rme:Rmet_5739"/>
<sequence length="115" mass="13223">MHSQYAFLQCKAPFTECVPSYELPQEHRMTARTHQRSLYEMVFLYLNRRPGQRFAACQLARALNVRTIMILDAIDILSEQGRVVAEPLTPEQLGYFVAPAQTNQCSTCSNRIDKK</sequence>
<accession>Q1LB78</accession>
<dbReference type="HOGENOM" id="CLU_2106980_0_0_4"/>
<keyword evidence="1" id="KW-0614">Plasmid</keyword>